<sequence>MKKAILMIQLLIFIGVLIWSGIHPIKRSIWFFESLPAVLLILVLLLTYKRFPLTSLSYWVVFIGTIIMLIGSHYTYGGVPLFHTAKKMFHLKRNHFDRFGHIFQGMIYTALIREYFIRTKFLNREKSLFLIAGLLSVSICSLYEIFEFGVGSFFDNSLQNFLGYQGDIFDPYWDIISAIIGTTIILCLGKVQNQQIKTLNPKKPTAKKSAPRLQPN</sequence>
<evidence type="ECO:0000313" key="2">
    <source>
        <dbReference type="EMBL" id="MXQ53110.1"/>
    </source>
</evidence>
<gene>
    <name evidence="2" type="ORF">GSM42_05060</name>
</gene>
<dbReference type="InterPro" id="IPR014509">
    <property type="entry name" value="YjdF-like"/>
</dbReference>
<dbReference type="EMBL" id="WUUL01000003">
    <property type="protein sequence ID" value="MXQ53110.1"/>
    <property type="molecule type" value="Genomic_DNA"/>
</dbReference>
<protein>
    <submittedName>
        <fullName evidence="2">DUF2238 domain-containing protein</fullName>
    </submittedName>
</protein>
<dbReference type="RefSeq" id="WP_160800476.1">
    <property type="nucleotide sequence ID" value="NZ_WUUL01000003.1"/>
</dbReference>
<reference evidence="2 3" key="1">
    <citation type="submission" date="2019-12" db="EMBL/GenBank/DDBJ databases">
        <title>Whole-genome analyses of novel actinobacteria.</title>
        <authorList>
            <person name="Sahin N."/>
            <person name="Saygin H."/>
        </authorList>
    </citation>
    <scope>NUCLEOTIDE SEQUENCE [LARGE SCALE GENOMIC DNA]</scope>
    <source>
        <strain evidence="2 3">KC615</strain>
    </source>
</reference>
<proteinExistence type="predicted"/>
<dbReference type="Proteomes" id="UP000430692">
    <property type="component" value="Unassembled WGS sequence"/>
</dbReference>
<feature type="transmembrane region" description="Helical" evidence="1">
    <location>
        <begin position="128"/>
        <end position="151"/>
    </location>
</feature>
<name>A0A6I4VTD9_9BACL</name>
<evidence type="ECO:0000256" key="1">
    <source>
        <dbReference type="SAM" id="Phobius"/>
    </source>
</evidence>
<comment type="caution">
    <text evidence="2">The sequence shown here is derived from an EMBL/GenBank/DDBJ whole genome shotgun (WGS) entry which is preliminary data.</text>
</comment>
<accession>A0A6I4VTD9</accession>
<keyword evidence="1" id="KW-0812">Transmembrane</keyword>
<feature type="transmembrane region" description="Helical" evidence="1">
    <location>
        <begin position="5"/>
        <end position="22"/>
    </location>
</feature>
<evidence type="ECO:0000313" key="3">
    <source>
        <dbReference type="Proteomes" id="UP000430692"/>
    </source>
</evidence>
<dbReference type="Pfam" id="PF09997">
    <property type="entry name" value="DUF2238"/>
    <property type="match status" value="1"/>
</dbReference>
<dbReference type="AlphaFoldDB" id="A0A6I4VTD9"/>
<keyword evidence="3" id="KW-1185">Reference proteome</keyword>
<feature type="transmembrane region" description="Helical" evidence="1">
    <location>
        <begin position="28"/>
        <end position="46"/>
    </location>
</feature>
<feature type="transmembrane region" description="Helical" evidence="1">
    <location>
        <begin position="171"/>
        <end position="189"/>
    </location>
</feature>
<organism evidence="2 3">
    <name type="scientific">Shimazuella alba</name>
    <dbReference type="NCBI Taxonomy" id="2690964"/>
    <lineage>
        <taxon>Bacteria</taxon>
        <taxon>Bacillati</taxon>
        <taxon>Bacillota</taxon>
        <taxon>Bacilli</taxon>
        <taxon>Bacillales</taxon>
        <taxon>Thermoactinomycetaceae</taxon>
        <taxon>Shimazuella</taxon>
    </lineage>
</organism>
<feature type="transmembrane region" description="Helical" evidence="1">
    <location>
        <begin position="58"/>
        <end position="79"/>
    </location>
</feature>
<keyword evidence="1" id="KW-0472">Membrane</keyword>
<keyword evidence="1" id="KW-1133">Transmembrane helix</keyword>